<dbReference type="RefSeq" id="WP_037481243.1">
    <property type="nucleotide sequence ID" value="NZ_AZRA01000050.1"/>
</dbReference>
<dbReference type="Pfam" id="PF02472">
    <property type="entry name" value="ExbD"/>
    <property type="match status" value="1"/>
</dbReference>
<dbReference type="PANTHER" id="PTHR30558">
    <property type="entry name" value="EXBD MEMBRANE COMPONENT OF PMF-DRIVEN MACROMOLECULE IMPORT SYSTEM"/>
    <property type="match status" value="1"/>
</dbReference>
<comment type="subcellular location">
    <subcellularLocation>
        <location evidence="1">Cell membrane</location>
        <topology evidence="1">Single-pass membrane protein</topology>
    </subcellularLocation>
    <subcellularLocation>
        <location evidence="7">Cell membrane</location>
        <topology evidence="7">Single-pass type II membrane protein</topology>
    </subcellularLocation>
</comment>
<evidence type="ECO:0000256" key="7">
    <source>
        <dbReference type="RuleBase" id="RU003879"/>
    </source>
</evidence>
<dbReference type="Gene3D" id="3.30.420.270">
    <property type="match status" value="1"/>
</dbReference>
<keyword evidence="7" id="KW-0653">Protein transport</keyword>
<dbReference type="PANTHER" id="PTHR30558:SF7">
    <property type="entry name" value="TOL-PAL SYSTEM PROTEIN TOLR"/>
    <property type="match status" value="1"/>
</dbReference>
<gene>
    <name evidence="9" type="ORF">X805_19760</name>
</gene>
<keyword evidence="7" id="KW-0813">Transport</keyword>
<dbReference type="InterPro" id="IPR003400">
    <property type="entry name" value="ExbD"/>
</dbReference>
<dbReference type="GO" id="GO:0022857">
    <property type="term" value="F:transmembrane transporter activity"/>
    <property type="evidence" value="ECO:0007669"/>
    <property type="project" value="InterPro"/>
</dbReference>
<comment type="similarity">
    <text evidence="2 7">Belongs to the ExbD/TolR family.</text>
</comment>
<keyword evidence="4 7" id="KW-0812">Transmembrane</keyword>
<evidence type="ECO:0000256" key="6">
    <source>
        <dbReference type="ARBA" id="ARBA00023136"/>
    </source>
</evidence>
<feature type="transmembrane region" description="Helical" evidence="8">
    <location>
        <begin position="21"/>
        <end position="42"/>
    </location>
</feature>
<keyword evidence="6 8" id="KW-0472">Membrane</keyword>
<organism evidence="9 10">
    <name type="scientific">Sphaerotilus natans subsp. natans DSM 6575</name>
    <dbReference type="NCBI Taxonomy" id="1286631"/>
    <lineage>
        <taxon>Bacteria</taxon>
        <taxon>Pseudomonadati</taxon>
        <taxon>Pseudomonadota</taxon>
        <taxon>Betaproteobacteria</taxon>
        <taxon>Burkholderiales</taxon>
        <taxon>Sphaerotilaceae</taxon>
        <taxon>Sphaerotilus</taxon>
    </lineage>
</organism>
<dbReference type="PATRIC" id="fig|1286631.3.peg.1942"/>
<dbReference type="EMBL" id="AZRA01000050">
    <property type="protein sequence ID" value="KDB52361.1"/>
    <property type="molecule type" value="Genomic_DNA"/>
</dbReference>
<comment type="caution">
    <text evidence="9">The sequence shown here is derived from an EMBL/GenBank/DDBJ whole genome shotgun (WGS) entry which is preliminary data.</text>
</comment>
<evidence type="ECO:0000313" key="10">
    <source>
        <dbReference type="Proteomes" id="UP000026714"/>
    </source>
</evidence>
<protein>
    <submittedName>
        <fullName evidence="9">Biopolymer transport protein ExbD/TolR</fullName>
    </submittedName>
</protein>
<evidence type="ECO:0000256" key="2">
    <source>
        <dbReference type="ARBA" id="ARBA00005811"/>
    </source>
</evidence>
<evidence type="ECO:0000256" key="4">
    <source>
        <dbReference type="ARBA" id="ARBA00022692"/>
    </source>
</evidence>
<dbReference type="GO" id="GO:0005886">
    <property type="term" value="C:plasma membrane"/>
    <property type="evidence" value="ECO:0007669"/>
    <property type="project" value="UniProtKB-SubCell"/>
</dbReference>
<evidence type="ECO:0000313" key="9">
    <source>
        <dbReference type="EMBL" id="KDB52361.1"/>
    </source>
</evidence>
<accession>A0A059KLM2</accession>
<evidence type="ECO:0000256" key="3">
    <source>
        <dbReference type="ARBA" id="ARBA00022475"/>
    </source>
</evidence>
<sequence>MPAMQSRSGSGRRRTINEINMVPFIDVMLVLLIIFMVSAPLMTPGVVDLPTIGQAQRQPDRVIEVIVDADGQLRLKVDGRTPAGSDPDERVAMGRLAARVKALAEGAAQVPVIIAADKGVRYELVVKVMDTLQRAGVARVGLAVRTTGG</sequence>
<dbReference type="GO" id="GO:0015031">
    <property type="term" value="P:protein transport"/>
    <property type="evidence" value="ECO:0007669"/>
    <property type="project" value="UniProtKB-KW"/>
</dbReference>
<evidence type="ECO:0000256" key="5">
    <source>
        <dbReference type="ARBA" id="ARBA00022989"/>
    </source>
</evidence>
<keyword evidence="10" id="KW-1185">Reference proteome</keyword>
<dbReference type="eggNOG" id="COG0848">
    <property type="taxonomic scope" value="Bacteria"/>
</dbReference>
<keyword evidence="5 8" id="KW-1133">Transmembrane helix</keyword>
<dbReference type="STRING" id="34103.SAMN05421778_11593"/>
<keyword evidence="3" id="KW-1003">Cell membrane</keyword>
<evidence type="ECO:0000256" key="8">
    <source>
        <dbReference type="SAM" id="Phobius"/>
    </source>
</evidence>
<dbReference type="Proteomes" id="UP000026714">
    <property type="component" value="Unassembled WGS sequence"/>
</dbReference>
<proteinExistence type="inferred from homology"/>
<reference evidence="9 10" key="1">
    <citation type="journal article" date="2014" name="FEMS Microbiol. Ecol.">
        <title>Sphaerotilus natans encrusted with nanoball-shaped Fe(III) oxide minerals formed by nitrate-reducing mixotrophic Fe(II) oxidation.</title>
        <authorList>
            <person name="Park S."/>
            <person name="Kim D.H."/>
            <person name="Lee J.H."/>
            <person name="Hur H.G."/>
        </authorList>
    </citation>
    <scope>NUCLEOTIDE SEQUENCE [LARGE SCALE GENOMIC DNA]</scope>
    <source>
        <strain evidence="9 10">DSM 6575</strain>
    </source>
</reference>
<dbReference type="AlphaFoldDB" id="A0A059KLM2"/>
<name>A0A059KLM2_9BURK</name>
<evidence type="ECO:0000256" key="1">
    <source>
        <dbReference type="ARBA" id="ARBA00004162"/>
    </source>
</evidence>